<keyword evidence="2" id="KW-1185">Reference proteome</keyword>
<protein>
    <recommendedName>
        <fullName evidence="3">DUF551 domain-containing protein</fullName>
    </recommendedName>
</protein>
<reference evidence="2" key="1">
    <citation type="journal article" date="2019" name="Int. J. Syst. Evol. Microbiol.">
        <title>The Global Catalogue of Microorganisms (GCM) 10K type strain sequencing project: providing services to taxonomists for standard genome sequencing and annotation.</title>
        <authorList>
            <consortium name="The Broad Institute Genomics Platform"/>
            <consortium name="The Broad Institute Genome Sequencing Center for Infectious Disease"/>
            <person name="Wu L."/>
            <person name="Ma J."/>
        </authorList>
    </citation>
    <scope>NUCLEOTIDE SEQUENCE [LARGE SCALE GENOMIC DNA]</scope>
    <source>
        <strain evidence="2">KCTC 42964</strain>
    </source>
</reference>
<proteinExistence type="predicted"/>
<dbReference type="EMBL" id="JBHRTR010000028">
    <property type="protein sequence ID" value="MFC3228751.1"/>
    <property type="molecule type" value="Genomic_DNA"/>
</dbReference>
<comment type="caution">
    <text evidence="1">The sequence shown here is derived from an EMBL/GenBank/DDBJ whole genome shotgun (WGS) entry which is preliminary data.</text>
</comment>
<sequence>MTDRAREAVLRQAWEMFRDGTLFDGLGRLYDAGMLHAPMEWRPISEAPKDGTRIVGLIDNRRARVVFWGDLYWSGQDWIYDHGGVCGEYGAVITAWAPLPPPPGDRDHG</sequence>
<accession>A0ABV7L255</accession>
<gene>
    <name evidence="1" type="ORF">ACFOGJ_16020</name>
</gene>
<evidence type="ECO:0008006" key="3">
    <source>
        <dbReference type="Google" id="ProtNLM"/>
    </source>
</evidence>
<dbReference type="Proteomes" id="UP001595528">
    <property type="component" value="Unassembled WGS sequence"/>
</dbReference>
<evidence type="ECO:0000313" key="2">
    <source>
        <dbReference type="Proteomes" id="UP001595528"/>
    </source>
</evidence>
<evidence type="ECO:0000313" key="1">
    <source>
        <dbReference type="EMBL" id="MFC3228751.1"/>
    </source>
</evidence>
<organism evidence="1 2">
    <name type="scientific">Marinibaculum pumilum</name>
    <dbReference type="NCBI Taxonomy" id="1766165"/>
    <lineage>
        <taxon>Bacteria</taxon>
        <taxon>Pseudomonadati</taxon>
        <taxon>Pseudomonadota</taxon>
        <taxon>Alphaproteobacteria</taxon>
        <taxon>Rhodospirillales</taxon>
        <taxon>Rhodospirillaceae</taxon>
        <taxon>Marinibaculum</taxon>
    </lineage>
</organism>
<dbReference type="RefSeq" id="WP_379902163.1">
    <property type="nucleotide sequence ID" value="NZ_JBHRTR010000028.1"/>
</dbReference>
<name>A0ABV7L255_9PROT</name>